<accession>A0A0E0A4A0</accession>
<sequence length="97" mass="9816">MSVQKCTSTAHAYHMLVTAAPMVLAARVAPDSEGDGGPHGISGCGRDSGRGRGDGGHGRDNAESREGGREGDGGEGGTQYMSALPKDAKNSQSSKLT</sequence>
<dbReference type="Gramene" id="OGLUM06G01200.1">
    <property type="protein sequence ID" value="OGLUM06G01200.1"/>
    <property type="gene ID" value="OGLUM06G01200"/>
</dbReference>
<reference evidence="3" key="1">
    <citation type="submission" date="2015-04" db="UniProtKB">
        <authorList>
            <consortium name="EnsemblPlants"/>
        </authorList>
    </citation>
    <scope>IDENTIFICATION</scope>
</reference>
<organism evidence="3">
    <name type="scientific">Oryza glumipatula</name>
    <dbReference type="NCBI Taxonomy" id="40148"/>
    <lineage>
        <taxon>Eukaryota</taxon>
        <taxon>Viridiplantae</taxon>
        <taxon>Streptophyta</taxon>
        <taxon>Embryophyta</taxon>
        <taxon>Tracheophyta</taxon>
        <taxon>Spermatophyta</taxon>
        <taxon>Magnoliopsida</taxon>
        <taxon>Liliopsida</taxon>
        <taxon>Poales</taxon>
        <taxon>Poaceae</taxon>
        <taxon>BOP clade</taxon>
        <taxon>Oryzoideae</taxon>
        <taxon>Oryzeae</taxon>
        <taxon>Oryzinae</taxon>
        <taxon>Oryza</taxon>
    </lineage>
</organism>
<feature type="signal peptide" evidence="2">
    <location>
        <begin position="1"/>
        <end position="25"/>
    </location>
</feature>
<dbReference type="EnsemblPlants" id="OGLUM06G01200.1">
    <property type="protein sequence ID" value="OGLUM06G01200.1"/>
    <property type="gene ID" value="OGLUM06G01200"/>
</dbReference>
<feature type="compositionally biased region" description="Basic and acidic residues" evidence="1">
    <location>
        <begin position="47"/>
        <end position="72"/>
    </location>
</feature>
<feature type="region of interest" description="Disordered" evidence="1">
    <location>
        <begin position="29"/>
        <end position="97"/>
    </location>
</feature>
<evidence type="ECO:0000313" key="3">
    <source>
        <dbReference type="EnsemblPlants" id="OGLUM06G01200.1"/>
    </source>
</evidence>
<name>A0A0E0A4A0_9ORYZ</name>
<evidence type="ECO:0000256" key="2">
    <source>
        <dbReference type="SAM" id="SignalP"/>
    </source>
</evidence>
<protein>
    <recommendedName>
        <fullName evidence="5">DUF834 domain-containing protein</fullName>
    </recommendedName>
</protein>
<dbReference type="AlphaFoldDB" id="A0A0E0A4A0"/>
<dbReference type="Proteomes" id="UP000026961">
    <property type="component" value="Chromosome 6"/>
</dbReference>
<reference evidence="3" key="2">
    <citation type="submission" date="2018-05" db="EMBL/GenBank/DDBJ databases">
        <title>OgluRS3 (Oryza glumaepatula Reference Sequence Version 3).</title>
        <authorList>
            <person name="Zhang J."/>
            <person name="Kudrna D."/>
            <person name="Lee S."/>
            <person name="Talag J."/>
            <person name="Welchert J."/>
            <person name="Wing R.A."/>
        </authorList>
    </citation>
    <scope>NUCLEOTIDE SEQUENCE [LARGE SCALE GENOMIC DNA]</scope>
</reference>
<feature type="chain" id="PRO_5002353341" description="DUF834 domain-containing protein" evidence="2">
    <location>
        <begin position="26"/>
        <end position="97"/>
    </location>
</feature>
<evidence type="ECO:0008006" key="5">
    <source>
        <dbReference type="Google" id="ProtNLM"/>
    </source>
</evidence>
<dbReference type="HOGENOM" id="CLU_2350191_0_0_1"/>
<proteinExistence type="predicted"/>
<evidence type="ECO:0000256" key="1">
    <source>
        <dbReference type="SAM" id="MobiDB-lite"/>
    </source>
</evidence>
<keyword evidence="4" id="KW-1185">Reference proteome</keyword>
<keyword evidence="2" id="KW-0732">Signal</keyword>
<evidence type="ECO:0000313" key="4">
    <source>
        <dbReference type="Proteomes" id="UP000026961"/>
    </source>
</evidence>